<name>D4DB14_TRIVH</name>
<comment type="caution">
    <text evidence="1">The sequence shown here is derived from an EMBL/GenBank/DDBJ whole genome shotgun (WGS) entry which is preliminary data.</text>
</comment>
<gene>
    <name evidence="1" type="ORF">TRV_04313</name>
</gene>
<dbReference type="RefSeq" id="XP_003021571.1">
    <property type="nucleotide sequence ID" value="XM_003021525.1"/>
</dbReference>
<accession>D4DB14</accession>
<reference evidence="2" key="1">
    <citation type="journal article" date="2011" name="Genome Biol.">
        <title>Comparative and functional genomics provide insights into the pathogenicity of dermatophytic fungi.</title>
        <authorList>
            <person name="Burmester A."/>
            <person name="Shelest E."/>
            <person name="Gloeckner G."/>
            <person name="Heddergott C."/>
            <person name="Schindler S."/>
            <person name="Staib P."/>
            <person name="Heidel A."/>
            <person name="Felder M."/>
            <person name="Petzold A."/>
            <person name="Szafranski K."/>
            <person name="Feuermann M."/>
            <person name="Pedruzzi I."/>
            <person name="Priebe S."/>
            <person name="Groth M."/>
            <person name="Winkler R."/>
            <person name="Li W."/>
            <person name="Kniemeyer O."/>
            <person name="Schroeckh V."/>
            <person name="Hertweck C."/>
            <person name="Hube B."/>
            <person name="White T.C."/>
            <person name="Platzer M."/>
            <person name="Guthke R."/>
            <person name="Heitman J."/>
            <person name="Woestemeyer J."/>
            <person name="Zipfel P.F."/>
            <person name="Monod M."/>
            <person name="Brakhage A.A."/>
        </authorList>
    </citation>
    <scope>NUCLEOTIDE SEQUENCE [LARGE SCALE GENOMIC DNA]</scope>
    <source>
        <strain evidence="2">HKI 0517</strain>
    </source>
</reference>
<organism evidence="1 2">
    <name type="scientific">Trichophyton verrucosum (strain HKI 0517)</name>
    <dbReference type="NCBI Taxonomy" id="663202"/>
    <lineage>
        <taxon>Eukaryota</taxon>
        <taxon>Fungi</taxon>
        <taxon>Dikarya</taxon>
        <taxon>Ascomycota</taxon>
        <taxon>Pezizomycotina</taxon>
        <taxon>Eurotiomycetes</taxon>
        <taxon>Eurotiomycetidae</taxon>
        <taxon>Onygenales</taxon>
        <taxon>Arthrodermataceae</taxon>
        <taxon>Trichophyton</taxon>
    </lineage>
</organism>
<dbReference type="GeneID" id="9578532"/>
<evidence type="ECO:0000313" key="1">
    <source>
        <dbReference type="EMBL" id="EFE40953.1"/>
    </source>
</evidence>
<proteinExistence type="predicted"/>
<dbReference type="HOGENOM" id="CLU_2348202_0_0_1"/>
<sequence length="97" mass="11229">MLLEEGRSSKFVIAEAALKSGVTLGAILADELKENQRRFKGYYLACFQIGYEEFKMLPQFSARAILLLDYYHYYYDYALTGEDYALTELRFGSGWIL</sequence>
<dbReference type="Proteomes" id="UP000008383">
    <property type="component" value="Unassembled WGS sequence"/>
</dbReference>
<evidence type="ECO:0000313" key="2">
    <source>
        <dbReference type="Proteomes" id="UP000008383"/>
    </source>
</evidence>
<dbReference type="AlphaFoldDB" id="D4DB14"/>
<dbReference type="EMBL" id="ACYE01000219">
    <property type="protein sequence ID" value="EFE40953.1"/>
    <property type="molecule type" value="Genomic_DNA"/>
</dbReference>
<keyword evidence="2" id="KW-1185">Reference proteome</keyword>
<protein>
    <submittedName>
        <fullName evidence="1">Uncharacterized protein</fullName>
    </submittedName>
</protein>
<dbReference type="KEGG" id="tve:TRV_04313"/>